<dbReference type="EMBL" id="UGNV01000001">
    <property type="protein sequence ID" value="STX29363.1"/>
    <property type="molecule type" value="Genomic_DNA"/>
</dbReference>
<accession>A0A378I303</accession>
<keyword evidence="3" id="KW-1185">Reference proteome</keyword>
<name>A0A378I303_9GAMM</name>
<dbReference type="PROSITE" id="PS51257">
    <property type="entry name" value="PROKAR_LIPOPROTEIN"/>
    <property type="match status" value="1"/>
</dbReference>
<organism evidence="2 3">
    <name type="scientific">Legionella beliardensis</name>
    <dbReference type="NCBI Taxonomy" id="91822"/>
    <lineage>
        <taxon>Bacteria</taxon>
        <taxon>Pseudomonadati</taxon>
        <taxon>Pseudomonadota</taxon>
        <taxon>Gammaproteobacteria</taxon>
        <taxon>Legionellales</taxon>
        <taxon>Legionellaceae</taxon>
        <taxon>Legionella</taxon>
    </lineage>
</organism>
<evidence type="ECO:0000313" key="2">
    <source>
        <dbReference type="EMBL" id="STX29363.1"/>
    </source>
</evidence>
<protein>
    <submittedName>
        <fullName evidence="2">Uncharacterized protein conserved in bacteria</fullName>
    </submittedName>
</protein>
<evidence type="ECO:0000259" key="1">
    <source>
        <dbReference type="Pfam" id="PF05036"/>
    </source>
</evidence>
<feature type="domain" description="SPOR" evidence="1">
    <location>
        <begin position="97"/>
        <end position="162"/>
    </location>
</feature>
<dbReference type="RefSeq" id="WP_242604202.1">
    <property type="nucleotide sequence ID" value="NZ_CAAAHO010000002.1"/>
</dbReference>
<evidence type="ECO:0000313" key="3">
    <source>
        <dbReference type="Proteomes" id="UP000254968"/>
    </source>
</evidence>
<dbReference type="GO" id="GO:0042834">
    <property type="term" value="F:peptidoglycan binding"/>
    <property type="evidence" value="ECO:0007669"/>
    <property type="project" value="InterPro"/>
</dbReference>
<dbReference type="Proteomes" id="UP000254968">
    <property type="component" value="Unassembled WGS sequence"/>
</dbReference>
<dbReference type="Pfam" id="PF05036">
    <property type="entry name" value="SPOR"/>
    <property type="match status" value="1"/>
</dbReference>
<gene>
    <name evidence="2" type="ORF">NCTC13315_01903</name>
</gene>
<dbReference type="AlphaFoldDB" id="A0A378I303"/>
<sequence>MNYHRLTVCICFSALASCGRVSDIPYPPTYTSQRYDDMRYYSQVYSQGINYGDYNSSAIVSSQEVAVPESYHVGAYHAPARAKDRDKTWVSSQNPQGYTIEIADDEKAAQVAKKLYMAPKTDRTAEVRYQNNGKNYYKGLYGSFSSQEEAQKALNNLPEDLKQSAGVKNWGAIQSSVSE</sequence>
<dbReference type="InterPro" id="IPR036680">
    <property type="entry name" value="SPOR-like_sf"/>
</dbReference>
<dbReference type="InterPro" id="IPR007730">
    <property type="entry name" value="SPOR-like_dom"/>
</dbReference>
<proteinExistence type="predicted"/>
<dbReference type="Gene3D" id="3.30.70.1070">
    <property type="entry name" value="Sporulation related repeat"/>
    <property type="match status" value="1"/>
</dbReference>
<reference evidence="2 3" key="1">
    <citation type="submission" date="2018-06" db="EMBL/GenBank/DDBJ databases">
        <authorList>
            <consortium name="Pathogen Informatics"/>
            <person name="Doyle S."/>
        </authorList>
    </citation>
    <scope>NUCLEOTIDE SEQUENCE [LARGE SCALE GENOMIC DNA]</scope>
    <source>
        <strain evidence="2 3">NCTC13315</strain>
    </source>
</reference>